<dbReference type="InterPro" id="IPR001647">
    <property type="entry name" value="HTH_TetR"/>
</dbReference>
<organism evidence="4 5">
    <name type="scientific">Cohnella herbarum</name>
    <dbReference type="NCBI Taxonomy" id="2728023"/>
    <lineage>
        <taxon>Bacteria</taxon>
        <taxon>Bacillati</taxon>
        <taxon>Bacillota</taxon>
        <taxon>Bacilli</taxon>
        <taxon>Bacillales</taxon>
        <taxon>Paenibacillaceae</taxon>
        <taxon>Cohnella</taxon>
    </lineage>
</organism>
<dbReference type="PANTHER" id="PTHR43479:SF7">
    <property type="entry name" value="TETR-FAMILY TRANSCRIPTIONAL REGULATOR"/>
    <property type="match status" value="1"/>
</dbReference>
<dbReference type="PANTHER" id="PTHR43479">
    <property type="entry name" value="ACREF/ENVCD OPERON REPRESSOR-RELATED"/>
    <property type="match status" value="1"/>
</dbReference>
<evidence type="ECO:0000256" key="2">
    <source>
        <dbReference type="PROSITE-ProRule" id="PRU00335"/>
    </source>
</evidence>
<feature type="DNA-binding region" description="H-T-H motif" evidence="2">
    <location>
        <begin position="33"/>
        <end position="52"/>
    </location>
</feature>
<dbReference type="Pfam" id="PF00440">
    <property type="entry name" value="TetR_N"/>
    <property type="match status" value="1"/>
</dbReference>
<dbReference type="Gene3D" id="1.10.357.10">
    <property type="entry name" value="Tetracycline Repressor, domain 2"/>
    <property type="match status" value="1"/>
</dbReference>
<keyword evidence="1 2" id="KW-0238">DNA-binding</keyword>
<evidence type="ECO:0000259" key="3">
    <source>
        <dbReference type="PROSITE" id="PS50977"/>
    </source>
</evidence>
<proteinExistence type="predicted"/>
<feature type="domain" description="HTH tetR-type" evidence="3">
    <location>
        <begin position="10"/>
        <end position="70"/>
    </location>
</feature>
<reference evidence="4 5" key="1">
    <citation type="submission" date="2020-04" db="EMBL/GenBank/DDBJ databases">
        <title>Genome sequencing of novel species.</title>
        <authorList>
            <person name="Heo J."/>
            <person name="Kim S.-J."/>
            <person name="Kim J.-S."/>
            <person name="Hong S.-B."/>
            <person name="Kwon S.-W."/>
        </authorList>
    </citation>
    <scope>NUCLEOTIDE SEQUENCE [LARGE SCALE GENOMIC DNA]</scope>
    <source>
        <strain evidence="4 5">MFER-1</strain>
    </source>
</reference>
<protein>
    <submittedName>
        <fullName evidence="4">TetR/AcrR family transcriptional regulator</fullName>
    </submittedName>
</protein>
<gene>
    <name evidence="4" type="ORF">HH215_22620</name>
</gene>
<dbReference type="GO" id="GO:0003677">
    <property type="term" value="F:DNA binding"/>
    <property type="evidence" value="ECO:0007669"/>
    <property type="project" value="UniProtKB-UniRule"/>
</dbReference>
<dbReference type="SUPFAM" id="SSF46689">
    <property type="entry name" value="Homeodomain-like"/>
    <property type="match status" value="1"/>
</dbReference>
<dbReference type="InterPro" id="IPR009057">
    <property type="entry name" value="Homeodomain-like_sf"/>
</dbReference>
<evidence type="ECO:0000256" key="1">
    <source>
        <dbReference type="ARBA" id="ARBA00023125"/>
    </source>
</evidence>
<dbReference type="RefSeq" id="WP_169281963.1">
    <property type="nucleotide sequence ID" value="NZ_CP051680.1"/>
</dbReference>
<dbReference type="Pfam" id="PF14278">
    <property type="entry name" value="TetR_C_8"/>
    <property type="match status" value="1"/>
</dbReference>
<dbReference type="Proteomes" id="UP000502248">
    <property type="component" value="Chromosome"/>
</dbReference>
<sequence length="200" mass="23373">MSEKIDRRKARTKQLLHEALIILIQEKGSDGVTVTDITNRADINRGTFYLHYRDVADMLEQWKEEAFEHIRSLVRQLDVMELREYAQRDEPYPKMVSIFEEIARNAPFFKTMFGPKGDPAYMTQYRELMISHIFGKMDYYKPTREGLLVPLDYLIAYISSANLGVVMHWIQTDFQQSPQEIGHILSRIFNHGPLASMGLK</sequence>
<dbReference type="EMBL" id="CP051680">
    <property type="protein sequence ID" value="QJD85703.1"/>
    <property type="molecule type" value="Genomic_DNA"/>
</dbReference>
<evidence type="ECO:0000313" key="4">
    <source>
        <dbReference type="EMBL" id="QJD85703.1"/>
    </source>
</evidence>
<dbReference type="PROSITE" id="PS50977">
    <property type="entry name" value="HTH_TETR_2"/>
    <property type="match status" value="1"/>
</dbReference>
<evidence type="ECO:0000313" key="5">
    <source>
        <dbReference type="Proteomes" id="UP000502248"/>
    </source>
</evidence>
<accession>A0A7Z2ZN07</accession>
<dbReference type="AlphaFoldDB" id="A0A7Z2ZN07"/>
<keyword evidence="5" id="KW-1185">Reference proteome</keyword>
<dbReference type="KEGG" id="cheb:HH215_22620"/>
<dbReference type="InterPro" id="IPR039532">
    <property type="entry name" value="TetR_C_Firmicutes"/>
</dbReference>
<name>A0A7Z2ZN07_9BACL</name>
<dbReference type="InterPro" id="IPR050624">
    <property type="entry name" value="HTH-type_Tx_Regulator"/>
</dbReference>